<keyword evidence="3" id="KW-1185">Reference proteome</keyword>
<protein>
    <recommendedName>
        <fullName evidence="1">DUF4440 domain-containing protein</fullName>
    </recommendedName>
</protein>
<dbReference type="Proteomes" id="UP000307000">
    <property type="component" value="Chromosome"/>
</dbReference>
<organism evidence="2 3">
    <name type="scientific">Glutamicibacter creatinolyticus</name>
    <dbReference type="NCBI Taxonomy" id="162496"/>
    <lineage>
        <taxon>Bacteria</taxon>
        <taxon>Bacillati</taxon>
        <taxon>Actinomycetota</taxon>
        <taxon>Actinomycetes</taxon>
        <taxon>Micrococcales</taxon>
        <taxon>Micrococcaceae</taxon>
        <taxon>Glutamicibacter</taxon>
    </lineage>
</organism>
<evidence type="ECO:0000313" key="2">
    <source>
        <dbReference type="EMBL" id="QCY47092.1"/>
    </source>
</evidence>
<dbReference type="Pfam" id="PF14534">
    <property type="entry name" value="DUF4440"/>
    <property type="match status" value="1"/>
</dbReference>
<evidence type="ECO:0000259" key="1">
    <source>
        <dbReference type="Pfam" id="PF14534"/>
    </source>
</evidence>
<accession>A0A5B7WT83</accession>
<sequence length="137" mass="15213">MMGSGHREETPGVDRELTSFIHRWAEAIVTNDVSRMESFTTANWILIDRPGVISRDSFHNAVATGHLRHDSMSHEVLGIDRYGSIAVIRTHGRNSGRFQGHPIKADEWTTNIVLKEAGGWKCFLTQLTPTGTGAAEE</sequence>
<dbReference type="InterPro" id="IPR032710">
    <property type="entry name" value="NTF2-like_dom_sf"/>
</dbReference>
<name>A0A5B7WT83_9MICC</name>
<dbReference type="SUPFAM" id="SSF54427">
    <property type="entry name" value="NTF2-like"/>
    <property type="match status" value="1"/>
</dbReference>
<feature type="domain" description="DUF4440" evidence="1">
    <location>
        <begin position="20"/>
        <end position="122"/>
    </location>
</feature>
<evidence type="ECO:0000313" key="3">
    <source>
        <dbReference type="Proteomes" id="UP000307000"/>
    </source>
</evidence>
<dbReference type="RefSeq" id="WP_138173878.1">
    <property type="nucleotide sequence ID" value="NZ_CP034412.1"/>
</dbReference>
<gene>
    <name evidence="2" type="ORF">GcLGCM259_1359</name>
</gene>
<reference evidence="2 3" key="1">
    <citation type="submission" date="2018-12" db="EMBL/GenBank/DDBJ databases">
        <title>Complete Genome Sequence of Glutamicibacter creatinolyticus strain LGCM259,isolated from an abscess of a 12-year-old mare in Italy.</title>
        <authorList>
            <person name="Santos R.G."/>
            <person name="Silva A.L."/>
            <person name="Seyffert N."/>
            <person name="Castro T.L.P."/>
            <person name="Attili A.R."/>
            <person name="Rifici C."/>
            <person name="Mazzullo G."/>
            <person name="Brenig B."/>
            <person name="Venanzi F."/>
            <person name="Azevedo V."/>
        </authorList>
    </citation>
    <scope>NUCLEOTIDE SEQUENCE [LARGE SCALE GENOMIC DNA]</scope>
    <source>
        <strain evidence="2 3">LGCM 259</strain>
    </source>
</reference>
<dbReference type="Gene3D" id="3.10.450.50">
    <property type="match status" value="1"/>
</dbReference>
<dbReference type="EMBL" id="CP034412">
    <property type="protein sequence ID" value="QCY47092.1"/>
    <property type="molecule type" value="Genomic_DNA"/>
</dbReference>
<dbReference type="InterPro" id="IPR027843">
    <property type="entry name" value="DUF4440"/>
</dbReference>
<proteinExistence type="predicted"/>
<dbReference type="KEGG" id="gcr:GcLGCM259_1359"/>
<dbReference type="AlphaFoldDB" id="A0A5B7WT83"/>